<keyword evidence="5" id="KW-1185">Reference proteome</keyword>
<dbReference type="GO" id="GO:0032880">
    <property type="term" value="P:regulation of protein localization"/>
    <property type="evidence" value="ECO:0007669"/>
    <property type="project" value="TreeGrafter"/>
</dbReference>
<feature type="compositionally biased region" description="Polar residues" evidence="3">
    <location>
        <begin position="122"/>
        <end position="135"/>
    </location>
</feature>
<dbReference type="AlphaFoldDB" id="A0A915IL46"/>
<dbReference type="PANTHER" id="PTHR46556:SF1">
    <property type="entry name" value="PLECKSTRIN HOMOLOGY DOMAIN-CONTAINING FAMILY M MEMBER 2"/>
    <property type="match status" value="1"/>
</dbReference>
<evidence type="ECO:0000256" key="1">
    <source>
        <dbReference type="ARBA" id="ARBA00004496"/>
    </source>
</evidence>
<protein>
    <recommendedName>
        <fullName evidence="4">PLEKHM2 PH domain-containing protein</fullName>
    </recommendedName>
</protein>
<evidence type="ECO:0000259" key="4">
    <source>
        <dbReference type="Pfam" id="PF23142"/>
    </source>
</evidence>
<name>A0A915IL46_ROMCU</name>
<dbReference type="PANTHER" id="PTHR46556">
    <property type="entry name" value="PLECKSTRIN HOMOLOGY DOMAIN-CONTAINING FAMILY M MEMBER 2"/>
    <property type="match status" value="1"/>
</dbReference>
<evidence type="ECO:0000313" key="5">
    <source>
        <dbReference type="Proteomes" id="UP000887565"/>
    </source>
</evidence>
<dbReference type="WBParaSite" id="nRc.2.0.1.t14902-RA">
    <property type="protein sequence ID" value="nRc.2.0.1.t14902-RA"/>
    <property type="gene ID" value="nRc.2.0.1.g14902"/>
</dbReference>
<dbReference type="Pfam" id="PF23142">
    <property type="entry name" value="PH_PLEKHM2"/>
    <property type="match status" value="1"/>
</dbReference>
<evidence type="ECO:0000256" key="2">
    <source>
        <dbReference type="ARBA" id="ARBA00022490"/>
    </source>
</evidence>
<dbReference type="GO" id="GO:0019894">
    <property type="term" value="F:kinesin binding"/>
    <property type="evidence" value="ECO:0007669"/>
    <property type="project" value="TreeGrafter"/>
</dbReference>
<proteinExistence type="predicted"/>
<organism evidence="5 6">
    <name type="scientific">Romanomermis culicivorax</name>
    <name type="common">Nematode worm</name>
    <dbReference type="NCBI Taxonomy" id="13658"/>
    <lineage>
        <taxon>Eukaryota</taxon>
        <taxon>Metazoa</taxon>
        <taxon>Ecdysozoa</taxon>
        <taxon>Nematoda</taxon>
        <taxon>Enoplea</taxon>
        <taxon>Dorylaimia</taxon>
        <taxon>Mermithida</taxon>
        <taxon>Mermithoidea</taxon>
        <taxon>Mermithidae</taxon>
        <taxon>Romanomermis</taxon>
    </lineage>
</organism>
<feature type="region of interest" description="Disordered" evidence="3">
    <location>
        <begin position="109"/>
        <end position="144"/>
    </location>
</feature>
<dbReference type="GO" id="GO:0007030">
    <property type="term" value="P:Golgi organization"/>
    <property type="evidence" value="ECO:0007669"/>
    <property type="project" value="TreeGrafter"/>
</dbReference>
<feature type="compositionally biased region" description="Low complexity" evidence="3">
    <location>
        <begin position="225"/>
        <end position="234"/>
    </location>
</feature>
<dbReference type="InterPro" id="IPR053015">
    <property type="entry name" value="PH_domain-containing_M2"/>
</dbReference>
<sequence length="439" mass="50028">MEYEYPQQNNRPWYKTGALHCVVSKRRPVNSAFSKSVPKIVDGGSDQTGLLVGSLETSNNYMNVAPPHDFNSTEMICSTPITPGDADFMLKEILKGSRVPKLNSVNILVPKDRDTPSHDSVLDNNCNDSNPTKQNEANENRLSENPFANLDVEKVLHSVATSVDQQSQSFFDVNGQHVLDEESRKKTRSKENVSSSEAENANINNHKIQESSETNLTKPYFSSENNYDNNGNMNERSTNDDSTLILSPSETGELRLDSCEILELTTNVMHDGEQYFKMYRVYLNHHMGNPLLRYLLISNKCLYVLIAKPNSASSTANENGITKKESDKNLPATVYGAYYYVVDHRIPFDKLDYITDEDKICLYALVYWNPNMSKTRFSSLSSSTSTARNGYLYERVYYPNSWLKKSTEWQQCFFILQGKKFYQFEDMSCKVGLKIYNLE</sequence>
<dbReference type="GO" id="GO:0010008">
    <property type="term" value="C:endosome membrane"/>
    <property type="evidence" value="ECO:0007669"/>
    <property type="project" value="TreeGrafter"/>
</dbReference>
<dbReference type="GO" id="GO:0032418">
    <property type="term" value="P:lysosome localization"/>
    <property type="evidence" value="ECO:0007669"/>
    <property type="project" value="TreeGrafter"/>
</dbReference>
<feature type="compositionally biased region" description="Basic and acidic residues" evidence="3">
    <location>
        <begin position="110"/>
        <end position="121"/>
    </location>
</feature>
<feature type="domain" description="PLEKHM2 PH" evidence="4">
    <location>
        <begin position="249"/>
        <end position="313"/>
    </location>
</feature>
<reference evidence="6" key="1">
    <citation type="submission" date="2022-11" db="UniProtKB">
        <authorList>
            <consortium name="WormBaseParasite"/>
        </authorList>
    </citation>
    <scope>IDENTIFICATION</scope>
</reference>
<feature type="compositionally biased region" description="Polar residues" evidence="3">
    <location>
        <begin position="211"/>
        <end position="224"/>
    </location>
</feature>
<dbReference type="InterPro" id="IPR057288">
    <property type="entry name" value="PH_PLEKHM2"/>
</dbReference>
<feature type="compositionally biased region" description="Low complexity" evidence="3">
    <location>
        <begin position="192"/>
        <end position="205"/>
    </location>
</feature>
<evidence type="ECO:0000313" key="6">
    <source>
        <dbReference type="WBParaSite" id="nRc.2.0.1.t14902-RA"/>
    </source>
</evidence>
<dbReference type="Proteomes" id="UP000887565">
    <property type="component" value="Unplaced"/>
</dbReference>
<comment type="subcellular location">
    <subcellularLocation>
        <location evidence="1">Cytoplasm</location>
    </subcellularLocation>
</comment>
<evidence type="ECO:0000256" key="3">
    <source>
        <dbReference type="SAM" id="MobiDB-lite"/>
    </source>
</evidence>
<keyword evidence="2" id="KW-0963">Cytoplasm</keyword>
<accession>A0A915IL46</accession>
<feature type="region of interest" description="Disordered" evidence="3">
    <location>
        <begin position="174"/>
        <end position="244"/>
    </location>
</feature>